<evidence type="ECO:0000313" key="4">
    <source>
        <dbReference type="Proteomes" id="UP000295293"/>
    </source>
</evidence>
<dbReference type="InterPro" id="IPR013780">
    <property type="entry name" value="Glyco_hydro_b"/>
</dbReference>
<evidence type="ECO:0000259" key="2">
    <source>
        <dbReference type="Pfam" id="PF12891"/>
    </source>
</evidence>
<feature type="signal peptide" evidence="1">
    <location>
        <begin position="1"/>
        <end position="21"/>
    </location>
</feature>
<evidence type="ECO:0000256" key="1">
    <source>
        <dbReference type="SAM" id="SignalP"/>
    </source>
</evidence>
<organism evidence="3 4">
    <name type="scientific">Tahibacter aquaticus</name>
    <dbReference type="NCBI Taxonomy" id="520092"/>
    <lineage>
        <taxon>Bacteria</taxon>
        <taxon>Pseudomonadati</taxon>
        <taxon>Pseudomonadota</taxon>
        <taxon>Gammaproteobacteria</taxon>
        <taxon>Lysobacterales</taxon>
        <taxon>Rhodanobacteraceae</taxon>
        <taxon>Tahibacter</taxon>
    </lineage>
</organism>
<dbReference type="Gene3D" id="2.60.40.1180">
    <property type="entry name" value="Golgi alpha-mannosidase II"/>
    <property type="match status" value="1"/>
</dbReference>
<evidence type="ECO:0000313" key="3">
    <source>
        <dbReference type="EMBL" id="TDR46684.1"/>
    </source>
</evidence>
<comment type="caution">
    <text evidence="3">The sequence shown here is derived from an EMBL/GenBank/DDBJ whole genome shotgun (WGS) entry which is preliminary data.</text>
</comment>
<dbReference type="GO" id="GO:0016787">
    <property type="term" value="F:hydrolase activity"/>
    <property type="evidence" value="ECO:0007669"/>
    <property type="project" value="UniProtKB-KW"/>
</dbReference>
<dbReference type="AlphaFoldDB" id="A0A4R6Z4X8"/>
<accession>A0A4R6Z4X8</accession>
<keyword evidence="3" id="KW-0378">Hydrolase</keyword>
<gene>
    <name evidence="3" type="ORF">DFR29_103220</name>
</gene>
<proteinExistence type="predicted"/>
<dbReference type="RefSeq" id="WP_133817816.1">
    <property type="nucleotide sequence ID" value="NZ_SNZH01000003.1"/>
</dbReference>
<feature type="domain" description="Glycoside hydrolase family 44 catalytic" evidence="2">
    <location>
        <begin position="238"/>
        <end position="514"/>
    </location>
</feature>
<dbReference type="Gene3D" id="3.20.20.80">
    <property type="entry name" value="Glycosidases"/>
    <property type="match status" value="1"/>
</dbReference>
<dbReference type="InterPro" id="IPR017853">
    <property type="entry name" value="GH"/>
</dbReference>
<dbReference type="InterPro" id="IPR024745">
    <property type="entry name" value="GH44_cat"/>
</dbReference>
<name>A0A4R6Z4X8_9GAMM</name>
<keyword evidence="1" id="KW-0732">Signal</keyword>
<dbReference type="InterPro" id="IPR008979">
    <property type="entry name" value="Galactose-bd-like_sf"/>
</dbReference>
<dbReference type="OrthoDB" id="9803686at2"/>
<dbReference type="SUPFAM" id="SSF49785">
    <property type="entry name" value="Galactose-binding domain-like"/>
    <property type="match status" value="1"/>
</dbReference>
<dbReference type="EMBL" id="SNZH01000003">
    <property type="protein sequence ID" value="TDR46684.1"/>
    <property type="molecule type" value="Genomic_DNA"/>
</dbReference>
<reference evidence="3 4" key="1">
    <citation type="submission" date="2019-03" db="EMBL/GenBank/DDBJ databases">
        <title>Genomic Encyclopedia of Type Strains, Phase IV (KMG-IV): sequencing the most valuable type-strain genomes for metagenomic binning, comparative biology and taxonomic classification.</title>
        <authorList>
            <person name="Goeker M."/>
        </authorList>
    </citation>
    <scope>NUCLEOTIDE SEQUENCE [LARGE SCALE GENOMIC DNA]</scope>
    <source>
        <strain evidence="3 4">DSM 21667</strain>
    </source>
</reference>
<dbReference type="Pfam" id="PF12891">
    <property type="entry name" value="Glyco_hydro_44"/>
    <property type="match status" value="1"/>
</dbReference>
<protein>
    <submittedName>
        <fullName evidence="3">Glycosyl hydrolase family 44</fullName>
    </submittedName>
</protein>
<dbReference type="Gene3D" id="2.60.120.430">
    <property type="entry name" value="Galactose-binding lectin"/>
    <property type="match status" value="1"/>
</dbReference>
<keyword evidence="4" id="KW-1185">Reference proteome</keyword>
<dbReference type="Proteomes" id="UP000295293">
    <property type="component" value="Unassembled WGS sequence"/>
</dbReference>
<sequence>MRSRSFLLGAALAAVPSSVLAQTVLDVYADGLDAAWQDWSWAAAADYSLAHAAPVHAGNRSIRFLPRNWGGLLFADPGKRHDVANYASLSLWIHGGSGSGQALRLSLLDGETALAELELAPYVAGGIVAATWHQATFPFDATTGLTSGSFNRLQLMDNSGGVQAQLYIDDVRFNPRTTPPQPGSQSVSIDLSQDRRAVNPLIFGVSYGEVASLAALRYPLRRWGGNSTTRYNWQGDVHSTAGDWYWQNIPDSANASGTPPSGNSADAFIAATRSNGGEALLSIPTIGVAPIDDRANKRWGFSQAKYGPQLRDECDEPGSAGWCTADAGNGECDPALNTQVDGQGVRYCQYYATVNDQPRYRIVNNARSDTSIDVTPAFWVPWIAHLQSRYGTAASGGVRLYALDNEPMLWNSTHRDVHPVAPTYDEVWTRGRDLAIRIKQQDAAAQVFGPVTWGYPDLFTSARDAQDCNCLSGNDRAAHGGKPFVQWYLEQVCAYQQANGVRLVDYLDLHYYPQGDGVVDFNGNLGYSESPAVAARRLRSLRELYDPNYVSESWLADLGDNDSYHYSKPGLIPRVKAWIAQACPGTGLSISEYNWGPDQGVSGALAQAEALAIFAREGVDAAMRWVAPAPGSYAEDAFKLYLNYDGVFSRVGGDSVRTVSSDTDVLGAYAIHRSGQKLYLLLFNKSTSPQDVSVTLSAPLHGSWNAWRFGSTGHLTAAGSGTASGSSLAFAALPARTASLIVLPDPAAGDRVFADGFQ</sequence>
<dbReference type="SUPFAM" id="SSF51445">
    <property type="entry name" value="(Trans)glycosidases"/>
    <property type="match status" value="1"/>
</dbReference>
<feature type="chain" id="PRO_5020457705" evidence="1">
    <location>
        <begin position="22"/>
        <end position="758"/>
    </location>
</feature>